<comment type="subcellular location">
    <subcellularLocation>
        <location evidence="1">Membrane</location>
        <topology evidence="1">Multi-pass membrane protein</topology>
    </subcellularLocation>
</comment>
<dbReference type="GO" id="GO:0016020">
    <property type="term" value="C:membrane"/>
    <property type="evidence" value="ECO:0007669"/>
    <property type="project" value="UniProtKB-SubCell"/>
</dbReference>
<dbReference type="Proteomes" id="UP001187682">
    <property type="component" value="Unassembled WGS sequence"/>
</dbReference>
<reference evidence="7" key="1">
    <citation type="submission" date="2018-03" db="EMBL/GenBank/DDBJ databases">
        <authorList>
            <person name="Guldener U."/>
        </authorList>
    </citation>
    <scope>NUCLEOTIDE SEQUENCE</scope>
</reference>
<evidence type="ECO:0000256" key="1">
    <source>
        <dbReference type="ARBA" id="ARBA00004141"/>
    </source>
</evidence>
<evidence type="ECO:0000256" key="2">
    <source>
        <dbReference type="ARBA" id="ARBA00022692"/>
    </source>
</evidence>
<dbReference type="InterPro" id="IPR006603">
    <property type="entry name" value="PQ-loop_rpt"/>
</dbReference>
<keyword evidence="2 6" id="KW-0812">Transmembrane</keyword>
<proteinExistence type="predicted"/>
<evidence type="ECO:0000256" key="6">
    <source>
        <dbReference type="SAM" id="Phobius"/>
    </source>
</evidence>
<feature type="transmembrane region" description="Helical" evidence="6">
    <location>
        <begin position="249"/>
        <end position="269"/>
    </location>
</feature>
<feature type="region of interest" description="Disordered" evidence="5">
    <location>
        <begin position="335"/>
        <end position="356"/>
    </location>
</feature>
<organism evidence="7 8">
    <name type="scientific">Cephalotrichum gorgonifer</name>
    <dbReference type="NCBI Taxonomy" id="2041049"/>
    <lineage>
        <taxon>Eukaryota</taxon>
        <taxon>Fungi</taxon>
        <taxon>Dikarya</taxon>
        <taxon>Ascomycota</taxon>
        <taxon>Pezizomycotina</taxon>
        <taxon>Sordariomycetes</taxon>
        <taxon>Hypocreomycetidae</taxon>
        <taxon>Microascales</taxon>
        <taxon>Microascaceae</taxon>
        <taxon>Cephalotrichum</taxon>
    </lineage>
</organism>
<dbReference type="Pfam" id="PF04193">
    <property type="entry name" value="PQ-loop"/>
    <property type="match status" value="1"/>
</dbReference>
<evidence type="ECO:0000313" key="8">
    <source>
        <dbReference type="Proteomes" id="UP001187682"/>
    </source>
</evidence>
<keyword evidence="8" id="KW-1185">Reference proteome</keyword>
<name>A0AAE8N2L6_9PEZI</name>
<protein>
    <submittedName>
        <fullName evidence="7">Uncharacterized protein</fullName>
    </submittedName>
</protein>
<sequence length="356" mass="40469">MEESNNPERHVAEMSTFLLIGTIASFVPQYRRIRRKEDATGVSTWYLVFNTIASTEQLALLLVLSATDIPDGYDLPDTGANSLSSVQGWLDLMQMGSMWICWSGLLLLSVMYRGSSAMTKASALLVCVAWLAISLGAFIFQSLSAGTSEDPERRAQLTAAFLDWHFLVLNPCATASVLLSFFAQSHMTLWLRSRGSLSIESLASQALVFAFLASSWKKRLHPTDDASEDPHCRFITWYNSGGWAVLDSALSSLIQAYLLLLAIFAMCMGPRRRGKSKRQKRKEAKQKQREKERKKERRGSGRADETTPLLPLFHRREPPKERRRFRSFLAKLKWRRKKKMKKNASRWRRVLGRSAD</sequence>
<evidence type="ECO:0000256" key="3">
    <source>
        <dbReference type="ARBA" id="ARBA00022989"/>
    </source>
</evidence>
<accession>A0AAE8N2L6</accession>
<dbReference type="AlphaFoldDB" id="A0AAE8N2L6"/>
<keyword evidence="3 6" id="KW-1133">Transmembrane helix</keyword>
<feature type="transmembrane region" description="Helical" evidence="6">
    <location>
        <begin position="42"/>
        <end position="66"/>
    </location>
</feature>
<evidence type="ECO:0000256" key="5">
    <source>
        <dbReference type="SAM" id="MobiDB-lite"/>
    </source>
</evidence>
<feature type="transmembrane region" description="Helical" evidence="6">
    <location>
        <begin position="164"/>
        <end position="183"/>
    </location>
</feature>
<keyword evidence="4 6" id="KW-0472">Membrane</keyword>
<feature type="region of interest" description="Disordered" evidence="5">
    <location>
        <begin position="272"/>
        <end position="320"/>
    </location>
</feature>
<feature type="transmembrane region" description="Helical" evidence="6">
    <location>
        <begin position="12"/>
        <end position="30"/>
    </location>
</feature>
<feature type="compositionally biased region" description="Basic and acidic residues" evidence="5">
    <location>
        <begin position="285"/>
        <end position="305"/>
    </location>
</feature>
<feature type="transmembrane region" description="Helical" evidence="6">
    <location>
        <begin position="123"/>
        <end position="144"/>
    </location>
</feature>
<feature type="compositionally biased region" description="Basic residues" evidence="5">
    <location>
        <begin position="272"/>
        <end position="284"/>
    </location>
</feature>
<evidence type="ECO:0000256" key="4">
    <source>
        <dbReference type="ARBA" id="ARBA00023136"/>
    </source>
</evidence>
<comment type="caution">
    <text evidence="7">The sequence shown here is derived from an EMBL/GenBank/DDBJ whole genome shotgun (WGS) entry which is preliminary data.</text>
</comment>
<dbReference type="EMBL" id="ONZQ02000012">
    <property type="protein sequence ID" value="SPO05165.1"/>
    <property type="molecule type" value="Genomic_DNA"/>
</dbReference>
<feature type="transmembrane region" description="Helical" evidence="6">
    <location>
        <begin position="195"/>
        <end position="216"/>
    </location>
</feature>
<evidence type="ECO:0000313" key="7">
    <source>
        <dbReference type="EMBL" id="SPO05165.1"/>
    </source>
</evidence>
<gene>
    <name evidence="7" type="ORF">DNG_07851</name>
</gene>
<feature type="transmembrane region" description="Helical" evidence="6">
    <location>
        <begin position="92"/>
        <end position="111"/>
    </location>
</feature>